<protein>
    <submittedName>
        <fullName evidence="2">Uncharacterized protein</fullName>
    </submittedName>
</protein>
<name>A0A423WVY7_9PEZI</name>
<accession>A0A423WVY7</accession>
<proteinExistence type="predicted"/>
<sequence>MKSPVLATIGGLAVLGQAQQPTLHAVNVSSVLTPLPQDSSGSPANATIAVANVNIQTKAIVLPVPLPTTVTTTYTPDYRATCRATVIAGYTRTFCNTPEPTQRGPLRKPHGSVHEYVPEDDISENPRIVIDPERACHRGYSCQPDGGHKSHGDVYRSGDDVEKLPSQRVDSSFRLSQALPRRQMLGRVQWTAFSSAAPACLPLGILLPEDTKTQVIEIVFTQFNPGFHGLFREFVTFITFVTFADANEDAIACNFRNFCIRVRVSHLDPRHPSVNPHHSTYPGCHCAGSLCFGPGCLSPRCPRCPRDLNSMRIPGYDYLDPMCVSASCPSPNYLNPMCLRLRCPRDLNPMRIPSHDYLNPVCDSSRRPRTSPTPTPSSDYININPVYINSSCLPSCAVSRSTSRSTSSATSSATSCGPAGPANPQVPCRDASLPAPQWDHYATYRHKSWGRIRPACCGHGHGHCRCIWNAYDLRGLMMAVIIQSIGINFALTQSDSDGISESFKVVER</sequence>
<feature type="compositionally biased region" description="Basic and acidic residues" evidence="1">
    <location>
        <begin position="146"/>
        <end position="161"/>
    </location>
</feature>
<dbReference type="OrthoDB" id="10561740at2759"/>
<evidence type="ECO:0000313" key="3">
    <source>
        <dbReference type="Proteomes" id="UP000285146"/>
    </source>
</evidence>
<dbReference type="InParanoid" id="A0A423WVY7"/>
<evidence type="ECO:0000256" key="1">
    <source>
        <dbReference type="SAM" id="MobiDB-lite"/>
    </source>
</evidence>
<reference evidence="2 3" key="1">
    <citation type="submission" date="2015-09" db="EMBL/GenBank/DDBJ databases">
        <title>Host preference determinants of Valsa canker pathogens revealed by comparative genomics.</title>
        <authorList>
            <person name="Yin Z."/>
            <person name="Huang L."/>
        </authorList>
    </citation>
    <scope>NUCLEOTIDE SEQUENCE [LARGE SCALE GENOMIC DNA]</scope>
    <source>
        <strain evidence="2 3">SXYLt</strain>
    </source>
</reference>
<evidence type="ECO:0000313" key="2">
    <source>
        <dbReference type="EMBL" id="ROW07634.1"/>
    </source>
</evidence>
<dbReference type="EMBL" id="LKEB01000037">
    <property type="protein sequence ID" value="ROW07634.1"/>
    <property type="molecule type" value="Genomic_DNA"/>
</dbReference>
<organism evidence="2 3">
    <name type="scientific">Cytospora leucostoma</name>
    <dbReference type="NCBI Taxonomy" id="1230097"/>
    <lineage>
        <taxon>Eukaryota</taxon>
        <taxon>Fungi</taxon>
        <taxon>Dikarya</taxon>
        <taxon>Ascomycota</taxon>
        <taxon>Pezizomycotina</taxon>
        <taxon>Sordariomycetes</taxon>
        <taxon>Sordariomycetidae</taxon>
        <taxon>Diaporthales</taxon>
        <taxon>Cytosporaceae</taxon>
        <taxon>Cytospora</taxon>
    </lineage>
</organism>
<gene>
    <name evidence="2" type="ORF">VPNG_06870</name>
</gene>
<feature type="region of interest" description="Disordered" evidence="1">
    <location>
        <begin position="141"/>
        <end position="161"/>
    </location>
</feature>
<keyword evidence="3" id="KW-1185">Reference proteome</keyword>
<comment type="caution">
    <text evidence="2">The sequence shown here is derived from an EMBL/GenBank/DDBJ whole genome shotgun (WGS) entry which is preliminary data.</text>
</comment>
<dbReference type="AlphaFoldDB" id="A0A423WVY7"/>
<dbReference type="Proteomes" id="UP000285146">
    <property type="component" value="Unassembled WGS sequence"/>
</dbReference>